<gene>
    <name evidence="1" type="ORF">E2C01_068409</name>
</gene>
<protein>
    <submittedName>
        <fullName evidence="1">Uncharacterized protein</fullName>
    </submittedName>
</protein>
<evidence type="ECO:0000313" key="2">
    <source>
        <dbReference type="Proteomes" id="UP000324222"/>
    </source>
</evidence>
<comment type="caution">
    <text evidence="1">The sequence shown here is derived from an EMBL/GenBank/DDBJ whole genome shotgun (WGS) entry which is preliminary data.</text>
</comment>
<dbReference type="EMBL" id="VSRR010038161">
    <property type="protein sequence ID" value="MPC74064.1"/>
    <property type="molecule type" value="Genomic_DNA"/>
</dbReference>
<reference evidence="1 2" key="1">
    <citation type="submission" date="2019-05" db="EMBL/GenBank/DDBJ databases">
        <title>Another draft genome of Portunus trituberculatus and its Hox gene families provides insights of decapod evolution.</title>
        <authorList>
            <person name="Jeong J.-H."/>
            <person name="Song I."/>
            <person name="Kim S."/>
            <person name="Choi T."/>
            <person name="Kim D."/>
            <person name="Ryu S."/>
            <person name="Kim W."/>
        </authorList>
    </citation>
    <scope>NUCLEOTIDE SEQUENCE [LARGE SCALE GENOMIC DNA]</scope>
    <source>
        <tissue evidence="1">Muscle</tissue>
    </source>
</reference>
<organism evidence="1 2">
    <name type="scientific">Portunus trituberculatus</name>
    <name type="common">Swimming crab</name>
    <name type="synonym">Neptunus trituberculatus</name>
    <dbReference type="NCBI Taxonomy" id="210409"/>
    <lineage>
        <taxon>Eukaryota</taxon>
        <taxon>Metazoa</taxon>
        <taxon>Ecdysozoa</taxon>
        <taxon>Arthropoda</taxon>
        <taxon>Crustacea</taxon>
        <taxon>Multicrustacea</taxon>
        <taxon>Malacostraca</taxon>
        <taxon>Eumalacostraca</taxon>
        <taxon>Eucarida</taxon>
        <taxon>Decapoda</taxon>
        <taxon>Pleocyemata</taxon>
        <taxon>Brachyura</taxon>
        <taxon>Eubrachyura</taxon>
        <taxon>Portunoidea</taxon>
        <taxon>Portunidae</taxon>
        <taxon>Portuninae</taxon>
        <taxon>Portunus</taxon>
    </lineage>
</organism>
<dbReference type="AlphaFoldDB" id="A0A5B7HZZ9"/>
<name>A0A5B7HZZ9_PORTR</name>
<evidence type="ECO:0000313" key="1">
    <source>
        <dbReference type="EMBL" id="MPC74064.1"/>
    </source>
</evidence>
<keyword evidence="2" id="KW-1185">Reference proteome</keyword>
<proteinExistence type="predicted"/>
<sequence length="65" mass="7602">MMLERLKQDNEAETILSTHRFVPQCSEAHVVRAAQYPPVRVPGKRAEIRYWRNDLRYVCDSPEGS</sequence>
<accession>A0A5B7HZZ9</accession>
<dbReference type="Proteomes" id="UP000324222">
    <property type="component" value="Unassembled WGS sequence"/>
</dbReference>